<dbReference type="InterPro" id="IPR013852">
    <property type="entry name" value="Transl_elong_P/YeiP_CS"/>
</dbReference>
<dbReference type="InterPro" id="IPR013185">
    <property type="entry name" value="Transl_elong_KOW-like"/>
</dbReference>
<evidence type="ECO:0000256" key="2">
    <source>
        <dbReference type="HAMAP-Rule" id="MF_00646"/>
    </source>
</evidence>
<dbReference type="InterPro" id="IPR008991">
    <property type="entry name" value="Translation_prot_SH3-like_sf"/>
</dbReference>
<dbReference type="Gene3D" id="2.30.30.30">
    <property type="match status" value="1"/>
</dbReference>
<keyword evidence="6" id="KW-1185">Reference proteome</keyword>
<evidence type="ECO:0000313" key="6">
    <source>
        <dbReference type="Proteomes" id="UP001143362"/>
    </source>
</evidence>
<dbReference type="SUPFAM" id="SSF50104">
    <property type="entry name" value="Translation proteins SH3-like domain"/>
    <property type="match status" value="1"/>
</dbReference>
<dbReference type="NCBIfam" id="NF003392">
    <property type="entry name" value="PRK04542.1"/>
    <property type="match status" value="1"/>
</dbReference>
<dbReference type="Gene3D" id="2.40.50.140">
    <property type="entry name" value="Nucleic acid-binding proteins"/>
    <property type="match status" value="2"/>
</dbReference>
<dbReference type="InterPro" id="IPR012340">
    <property type="entry name" value="NA-bd_OB-fold"/>
</dbReference>
<dbReference type="SMART" id="SM01185">
    <property type="entry name" value="EFP"/>
    <property type="match status" value="1"/>
</dbReference>
<dbReference type="PROSITE" id="PS01275">
    <property type="entry name" value="EFP"/>
    <property type="match status" value="1"/>
</dbReference>
<feature type="domain" description="Translation elongation factor P/YeiP central" evidence="4">
    <location>
        <begin position="69"/>
        <end position="124"/>
    </location>
</feature>
<dbReference type="SMART" id="SM00841">
    <property type="entry name" value="Elong-fact-P_C"/>
    <property type="match status" value="1"/>
</dbReference>
<accession>A0ABT3TCT7</accession>
<dbReference type="InterPro" id="IPR001059">
    <property type="entry name" value="Transl_elong_P/YeiP_cen"/>
</dbReference>
<dbReference type="InterPro" id="IPR015365">
    <property type="entry name" value="Elong-fact-P_C"/>
</dbReference>
<dbReference type="InterPro" id="IPR014722">
    <property type="entry name" value="Rib_uL2_dom2"/>
</dbReference>
<dbReference type="CDD" id="cd04470">
    <property type="entry name" value="S1_EF-P_repeat_1"/>
    <property type="match status" value="1"/>
</dbReference>
<comment type="similarity">
    <text evidence="1 2">Belongs to the elongation factor P family.</text>
</comment>
<evidence type="ECO:0000259" key="4">
    <source>
        <dbReference type="SMART" id="SM01185"/>
    </source>
</evidence>
<dbReference type="NCBIfam" id="NF001810">
    <property type="entry name" value="PRK00529.1"/>
    <property type="match status" value="1"/>
</dbReference>
<dbReference type="Pfam" id="PF09285">
    <property type="entry name" value="Elong-fact-P_C"/>
    <property type="match status" value="1"/>
</dbReference>
<dbReference type="EMBL" id="SHNN01000001">
    <property type="protein sequence ID" value="MCX2979259.1"/>
    <property type="molecule type" value="Genomic_DNA"/>
</dbReference>
<dbReference type="HAMAP" id="MF_00646">
    <property type="entry name" value="EFP"/>
    <property type="match status" value="1"/>
</dbReference>
<dbReference type="RefSeq" id="WP_279243260.1">
    <property type="nucleotide sequence ID" value="NZ_SHNN01000001.1"/>
</dbReference>
<evidence type="ECO:0000256" key="1">
    <source>
        <dbReference type="ARBA" id="ARBA00009479"/>
    </source>
</evidence>
<dbReference type="Proteomes" id="UP001143362">
    <property type="component" value="Unassembled WGS sequence"/>
</dbReference>
<dbReference type="InterPro" id="IPR011897">
    <property type="entry name" value="Transl_elong_p-like_YeiP"/>
</dbReference>
<dbReference type="CDD" id="cd05794">
    <property type="entry name" value="S1_EF-P_repeat_2"/>
    <property type="match status" value="1"/>
</dbReference>
<comment type="caution">
    <text evidence="5">The sequence shown here is derived from an EMBL/GenBank/DDBJ whole genome shotgun (WGS) entry which is preliminary data.</text>
</comment>
<dbReference type="PIRSF" id="PIRSF005901">
    <property type="entry name" value="EF-P"/>
    <property type="match status" value="1"/>
</dbReference>
<evidence type="ECO:0000259" key="3">
    <source>
        <dbReference type="SMART" id="SM00841"/>
    </source>
</evidence>
<sequence>MPKASDLKRGSVVAINGHPYIVNNIDIKAPSSRGANTLYKVRFNHAQTKQKLDETFKGEDMLEDIALERRRVQYSYMDGEFYVFMDAEDYSQYTLAEDMLGDQVQYITDGLEGIMGLLVEGEIIAIELPQSVVLEITECAPAIKGASASARSKPATFASGLVVQVPEYLESGERVRINTQEGRYMSRE</sequence>
<evidence type="ECO:0000313" key="5">
    <source>
        <dbReference type="EMBL" id="MCX2979259.1"/>
    </source>
</evidence>
<protein>
    <recommendedName>
        <fullName evidence="2">Elongation factor P-like protein</fullName>
    </recommendedName>
</protein>
<name>A0ABT3TCT7_9GAMM</name>
<dbReference type="PANTHER" id="PTHR30053">
    <property type="entry name" value="ELONGATION FACTOR P"/>
    <property type="match status" value="1"/>
</dbReference>
<dbReference type="PANTHER" id="PTHR30053:SF14">
    <property type="entry name" value="TRANSLATION ELONGATION FACTOR KOW-LIKE DOMAIN-CONTAINING PROTEIN"/>
    <property type="match status" value="1"/>
</dbReference>
<dbReference type="Pfam" id="PF01132">
    <property type="entry name" value="EFP"/>
    <property type="match status" value="1"/>
</dbReference>
<dbReference type="Pfam" id="PF08207">
    <property type="entry name" value="EFP_N"/>
    <property type="match status" value="1"/>
</dbReference>
<organism evidence="5 6">
    <name type="scientific">Candidatus Litorirhabdus singularis</name>
    <dbReference type="NCBI Taxonomy" id="2518993"/>
    <lineage>
        <taxon>Bacteria</taxon>
        <taxon>Pseudomonadati</taxon>
        <taxon>Pseudomonadota</taxon>
        <taxon>Gammaproteobacteria</taxon>
        <taxon>Cellvibrionales</taxon>
        <taxon>Halieaceae</taxon>
        <taxon>Candidatus Litorirhabdus</taxon>
    </lineage>
</organism>
<dbReference type="SUPFAM" id="SSF50249">
    <property type="entry name" value="Nucleic acid-binding proteins"/>
    <property type="match status" value="2"/>
</dbReference>
<reference evidence="5" key="1">
    <citation type="submission" date="2019-02" db="EMBL/GenBank/DDBJ databases">
        <authorList>
            <person name="Li S.-H."/>
        </authorList>
    </citation>
    <scope>NUCLEOTIDE SEQUENCE</scope>
    <source>
        <strain evidence="5">IMCC14734</strain>
    </source>
</reference>
<gene>
    <name evidence="5" type="primary">yeiP</name>
    <name evidence="5" type="ORF">EYC98_00080</name>
</gene>
<proteinExistence type="inferred from homology"/>
<dbReference type="InterPro" id="IPR020599">
    <property type="entry name" value="Transl_elong_fac_P/YeiP"/>
</dbReference>
<feature type="domain" description="Elongation factor P C-terminal" evidence="3">
    <location>
        <begin position="132"/>
        <end position="187"/>
    </location>
</feature>